<feature type="domain" description="DUF447" evidence="1">
    <location>
        <begin position="4"/>
        <end position="115"/>
    </location>
</feature>
<name>M5DXX4_9FIRM</name>
<evidence type="ECO:0008006" key="5">
    <source>
        <dbReference type="Google" id="ProtNLM"/>
    </source>
</evidence>
<dbReference type="STRING" id="1293054.HSACCH_00527"/>
<gene>
    <name evidence="3" type="ORF">HSACCH_00527</name>
</gene>
<dbReference type="Gene3D" id="1.20.58.290">
    <property type="entry name" value="Hypothetical membrane protein ta0354_69_121"/>
    <property type="match status" value="1"/>
</dbReference>
<dbReference type="SUPFAM" id="SSF50475">
    <property type="entry name" value="FMN-binding split barrel"/>
    <property type="match status" value="1"/>
</dbReference>
<accession>M5DXX4</accession>
<dbReference type="eggNOG" id="COG2457">
    <property type="taxonomic scope" value="Bacteria"/>
</dbReference>
<organism evidence="3 4">
    <name type="scientific">Halanaerobium saccharolyticum subsp. saccharolyticum DSM 6643</name>
    <dbReference type="NCBI Taxonomy" id="1293054"/>
    <lineage>
        <taxon>Bacteria</taxon>
        <taxon>Bacillati</taxon>
        <taxon>Bacillota</taxon>
        <taxon>Clostridia</taxon>
        <taxon>Halanaerobiales</taxon>
        <taxon>Halanaerobiaceae</taxon>
        <taxon>Halanaerobium</taxon>
    </lineage>
</organism>
<keyword evidence="4" id="KW-1185">Reference proteome</keyword>
<dbReference type="InterPro" id="IPR049288">
    <property type="entry name" value="DUF447_C"/>
</dbReference>
<dbReference type="InterPro" id="IPR012349">
    <property type="entry name" value="Split_barrel_FMN-bd"/>
</dbReference>
<evidence type="ECO:0000313" key="3">
    <source>
        <dbReference type="EMBL" id="CCU78266.1"/>
    </source>
</evidence>
<dbReference type="InParanoid" id="M5DXX4"/>
<dbReference type="Pfam" id="PF04289">
    <property type="entry name" value="DUF447_N"/>
    <property type="match status" value="1"/>
</dbReference>
<dbReference type="InterPro" id="IPR007386">
    <property type="entry name" value="DUF447_N"/>
</dbReference>
<proteinExistence type="predicted"/>
<reference evidence="4" key="1">
    <citation type="journal article" date="2013" name="Genome Announc.">
        <title>Genome Sequence of Halanaerobium saccharolyticum subsp. saccharolyticum Strain DSM 6643T, a Halophilic Hydrogen-Producing Bacterium.</title>
        <authorList>
            <person name="Kivisto A."/>
            <person name="Larjo A."/>
            <person name="Ciranna A."/>
            <person name="Santala V."/>
            <person name="Roos C."/>
            <person name="Karp M."/>
        </authorList>
    </citation>
    <scope>NUCLEOTIDE SEQUENCE [LARGE SCALE GENOMIC DNA]</scope>
    <source>
        <strain evidence="4">DSM 6643</strain>
    </source>
</reference>
<protein>
    <recommendedName>
        <fullName evidence="5">DUF447 family protein</fullName>
    </recommendedName>
</protein>
<dbReference type="OrthoDB" id="2112021at2"/>
<evidence type="ECO:0000259" key="1">
    <source>
        <dbReference type="Pfam" id="PF04289"/>
    </source>
</evidence>
<comment type="caution">
    <text evidence="3">The sequence shown here is derived from an EMBL/GenBank/DDBJ whole genome shotgun (WGS) entry which is preliminary data.</text>
</comment>
<evidence type="ECO:0000313" key="4">
    <source>
        <dbReference type="Proteomes" id="UP000012063"/>
    </source>
</evidence>
<sequence>MIIETVITTVNSNGKINFSAVGVEFSKSRAIFNLYKKSNTVLNLEIKDYGIINIVDKAEYLIKAALSSEKMDISKLKENDLYYLSDCCSYYQFKVLEIKDCGEKYQVEVKILTKKENRKYIGFNRANNLLLEAAVIGSRIGITKDKSDLINFLNDNKRVIIKTGNTNTEKTLAFLEKQLENNNFNNRSDNLD</sequence>
<evidence type="ECO:0000259" key="2">
    <source>
        <dbReference type="Pfam" id="PF20766"/>
    </source>
</evidence>
<dbReference type="RefSeq" id="WP_005487636.1">
    <property type="nucleotide sequence ID" value="NZ_CAUI01000005.1"/>
</dbReference>
<dbReference type="Proteomes" id="UP000012063">
    <property type="component" value="Unassembled WGS sequence"/>
</dbReference>
<dbReference type="Pfam" id="PF20766">
    <property type="entry name" value="DUF447_C"/>
    <property type="match status" value="1"/>
</dbReference>
<feature type="domain" description="DUF447" evidence="2">
    <location>
        <begin position="124"/>
        <end position="166"/>
    </location>
</feature>
<dbReference type="Gene3D" id="2.30.110.10">
    <property type="entry name" value="Electron Transport, Fmn-binding Protein, Chain A"/>
    <property type="match status" value="1"/>
</dbReference>
<dbReference type="EMBL" id="CAUI01000005">
    <property type="protein sequence ID" value="CCU78266.1"/>
    <property type="molecule type" value="Genomic_DNA"/>
</dbReference>
<dbReference type="AlphaFoldDB" id="M5DXX4"/>